<dbReference type="PANTHER" id="PTHR11792">
    <property type="entry name" value="ARRESTIN"/>
    <property type="match status" value="1"/>
</dbReference>
<feature type="domain" description="Arrestin C-terminal-like" evidence="4">
    <location>
        <begin position="256"/>
        <end position="415"/>
    </location>
</feature>
<evidence type="ECO:0000313" key="7">
    <source>
        <dbReference type="EMBL" id="JAG83764.1"/>
    </source>
</evidence>
<dbReference type="GO" id="GO:0002031">
    <property type="term" value="P:G protein-coupled receptor internalization"/>
    <property type="evidence" value="ECO:0007669"/>
    <property type="project" value="TreeGrafter"/>
</dbReference>
<dbReference type="EMBL" id="GBYB01004777">
    <property type="protein sequence ID" value="JAG74544.1"/>
    <property type="molecule type" value="Transcribed_RNA"/>
</dbReference>
<dbReference type="Proteomes" id="UP000694866">
    <property type="component" value="Unplaced"/>
</dbReference>
<evidence type="ECO:0000313" key="13">
    <source>
        <dbReference type="RefSeq" id="XP_011302382.1"/>
    </source>
</evidence>
<dbReference type="RefSeq" id="XP_011302382.1">
    <property type="nucleotide sequence ID" value="XM_011304080.1"/>
</dbReference>
<evidence type="ECO:0000256" key="1">
    <source>
        <dbReference type="ARBA" id="ARBA00005298"/>
    </source>
</evidence>
<dbReference type="InterPro" id="IPR000698">
    <property type="entry name" value="Arrestin"/>
</dbReference>
<dbReference type="InterPro" id="IPR011022">
    <property type="entry name" value="Arrestin_C-like"/>
</dbReference>
<feature type="region of interest" description="Disordered" evidence="3">
    <location>
        <begin position="425"/>
        <end position="472"/>
    </location>
</feature>
<dbReference type="SMART" id="SM01017">
    <property type="entry name" value="Arrestin_C"/>
    <property type="match status" value="1"/>
</dbReference>
<feature type="compositionally biased region" description="Polar residues" evidence="3">
    <location>
        <begin position="425"/>
        <end position="438"/>
    </location>
</feature>
<evidence type="ECO:0000313" key="8">
    <source>
        <dbReference type="Proteomes" id="UP000694866"/>
    </source>
</evidence>
<dbReference type="Gene3D" id="2.60.40.840">
    <property type="match status" value="1"/>
</dbReference>
<dbReference type="OrthoDB" id="6500995at2759"/>
<reference evidence="7" key="1">
    <citation type="submission" date="2015-01" db="EMBL/GenBank/DDBJ databases">
        <title>Transcriptome Assembly of Fopius arisanus.</title>
        <authorList>
            <person name="Geib S."/>
        </authorList>
    </citation>
    <scope>NUCLEOTIDE SEQUENCE</scope>
</reference>
<accession>A0A9R1T404</accession>
<accession>A0A0C9RKZ9</accession>
<evidence type="ECO:0000313" key="12">
    <source>
        <dbReference type="RefSeq" id="XP_011302381.1"/>
    </source>
</evidence>
<accession>A0A9R1T3Z5</accession>
<dbReference type="Gene3D" id="2.60.40.640">
    <property type="match status" value="1"/>
</dbReference>
<comment type="similarity">
    <text evidence="1">Belongs to the arrestin family.</text>
</comment>
<dbReference type="InterPro" id="IPR011021">
    <property type="entry name" value="Arrestin-like_N"/>
</dbReference>
<evidence type="ECO:0000256" key="3">
    <source>
        <dbReference type="SAM" id="MobiDB-lite"/>
    </source>
</evidence>
<reference evidence="9 10" key="2">
    <citation type="submission" date="2025-04" db="UniProtKB">
        <authorList>
            <consortium name="RefSeq"/>
        </authorList>
    </citation>
    <scope>IDENTIFICATION</scope>
    <source>
        <strain evidence="9 10">USDA-PBARC FA_bdor</strain>
        <tissue evidence="9 10">Whole organism</tissue>
    </source>
</reference>
<proteinExistence type="inferred from homology"/>
<evidence type="ECO:0000313" key="10">
    <source>
        <dbReference type="RefSeq" id="XP_011302379.1"/>
    </source>
</evidence>
<evidence type="ECO:0000256" key="2">
    <source>
        <dbReference type="ARBA" id="ARBA00022606"/>
    </source>
</evidence>
<keyword evidence="8" id="KW-1185">Reference proteome</keyword>
<accession>A0A9R1U066</accession>
<dbReference type="GO" id="GO:0001664">
    <property type="term" value="F:G protein-coupled receptor binding"/>
    <property type="evidence" value="ECO:0007669"/>
    <property type="project" value="TreeGrafter"/>
</dbReference>
<dbReference type="Pfam" id="PF00339">
    <property type="entry name" value="Arrestin_N"/>
    <property type="match status" value="1"/>
</dbReference>
<evidence type="ECO:0000313" key="5">
    <source>
        <dbReference type="EMBL" id="JAG74544.1"/>
    </source>
</evidence>
<evidence type="ECO:0000313" key="9">
    <source>
        <dbReference type="RefSeq" id="XP_011302378.1"/>
    </source>
</evidence>
<feature type="compositionally biased region" description="Basic and acidic residues" evidence="3">
    <location>
        <begin position="439"/>
        <end position="472"/>
    </location>
</feature>
<dbReference type="InterPro" id="IPR014753">
    <property type="entry name" value="Arrestin_N"/>
</dbReference>
<dbReference type="RefSeq" id="XP_011302381.1">
    <property type="nucleotide sequence ID" value="XM_011304079.1"/>
</dbReference>
<keyword evidence="2" id="KW-0716">Sensory transduction</keyword>
<dbReference type="SUPFAM" id="SSF81296">
    <property type="entry name" value="E set domains"/>
    <property type="match status" value="2"/>
</dbReference>
<dbReference type="KEGG" id="fas:105266144"/>
<accession>A0A9R1TZT1</accession>
<organism evidence="7">
    <name type="scientific">Fopius arisanus</name>
    <dbReference type="NCBI Taxonomy" id="64838"/>
    <lineage>
        <taxon>Eukaryota</taxon>
        <taxon>Metazoa</taxon>
        <taxon>Ecdysozoa</taxon>
        <taxon>Arthropoda</taxon>
        <taxon>Hexapoda</taxon>
        <taxon>Insecta</taxon>
        <taxon>Pterygota</taxon>
        <taxon>Neoptera</taxon>
        <taxon>Endopterygota</taxon>
        <taxon>Hymenoptera</taxon>
        <taxon>Apocrita</taxon>
        <taxon>Ichneumonoidea</taxon>
        <taxon>Braconidae</taxon>
        <taxon>Opiinae</taxon>
        <taxon>Fopius</taxon>
    </lineage>
</organism>
<name>A0A0C9RKZ9_9HYME</name>
<dbReference type="EMBL" id="GBYB01013246">
    <property type="protein sequence ID" value="JAG83013.1"/>
    <property type="molecule type" value="Transcribed_RNA"/>
</dbReference>
<gene>
    <name evidence="7" type="primary">ARRH_2</name>
    <name evidence="5" type="synonym">ARRH_0</name>
    <name evidence="6" type="synonym">ARRH_1</name>
    <name evidence="9 10 11 12 13" type="synonym">LOC105266144</name>
    <name evidence="7" type="ORF">g.25751</name>
    <name evidence="5" type="ORF">g.25756</name>
    <name evidence="6" type="ORF">g.25757</name>
</gene>
<protein>
    <submittedName>
        <fullName evidence="5">ARRH_0 protein</fullName>
    </submittedName>
    <submittedName>
        <fullName evidence="6">ARRH_1 protein</fullName>
    </submittedName>
    <submittedName>
        <fullName evidence="7">ARRH_2 protein</fullName>
    </submittedName>
    <submittedName>
        <fullName evidence="9 10">Phosrestin-2</fullName>
    </submittedName>
</protein>
<evidence type="ECO:0000313" key="11">
    <source>
        <dbReference type="RefSeq" id="XP_011302380.1"/>
    </source>
</evidence>
<dbReference type="AlphaFoldDB" id="A0A0C9RKZ9"/>
<accession>A0A9R1TYD9</accession>
<dbReference type="PRINTS" id="PR00309">
    <property type="entry name" value="ARRESTIN"/>
</dbReference>
<dbReference type="EMBL" id="GBYB01013997">
    <property type="protein sequence ID" value="JAG83764.1"/>
    <property type="molecule type" value="Transcribed_RNA"/>
</dbReference>
<evidence type="ECO:0000313" key="6">
    <source>
        <dbReference type="EMBL" id="JAG83013.1"/>
    </source>
</evidence>
<dbReference type="InterPro" id="IPR014752">
    <property type="entry name" value="Arrestin-like_C"/>
</dbReference>
<sequence length="472" mass="53090">MGTNDKGDADVICVKEDSTREDRELTCREQMGQSQPTLHTDRVFKRYLPNNKLRLYIINRDLVVSQGKIDKLLGVIVVEPDYVRDKRVYAQITLTARLSREEEEVMGVKFCNEIPFCFTQLYPPYSHDDQPPAMTPVQEALIRSRGPNAYPFSVEVPAVAPPSIRLRPPQKYNGAPLGTSYEFRAWVAERADQRSDESSTVRMGITVIQRGLPTPRPISKLCEKPGCMTESTATSPVSEEPPAPPTAVVKRRLLLTEGSIRLEARLDRAIYAHGDSISVHVYIANDSHRSVRRIEVLALQHVEVCMFNNGIFKNTVASELEQDNCPLASGSTLTKTYSLRPTEGSPKHWIALEETYTRTGTSLACTVRSSEVNEKDRSPYYAINVSYYVQVKLLTSLMCEKISVKLPFTLIHRGAESEIMTFSTSPREIPGQTPTQGKNDARTHRKVGEINEKKRDPIPDVELIKNIDPKES</sequence>
<dbReference type="InterPro" id="IPR014756">
    <property type="entry name" value="Ig_E-set"/>
</dbReference>
<dbReference type="GeneID" id="105266144"/>
<evidence type="ECO:0000259" key="4">
    <source>
        <dbReference type="SMART" id="SM01017"/>
    </source>
</evidence>
<dbReference type="RefSeq" id="XP_011302380.1">
    <property type="nucleotide sequence ID" value="XM_011304078.1"/>
</dbReference>
<dbReference type="RefSeq" id="XP_011302378.1">
    <property type="nucleotide sequence ID" value="XM_011304076.1"/>
</dbReference>
<dbReference type="RefSeq" id="XP_011302379.1">
    <property type="nucleotide sequence ID" value="XM_011304077.1"/>
</dbReference>
<dbReference type="GO" id="GO:0007165">
    <property type="term" value="P:signal transduction"/>
    <property type="evidence" value="ECO:0007669"/>
    <property type="project" value="InterPro"/>
</dbReference>
<dbReference type="Pfam" id="PF02752">
    <property type="entry name" value="Arrestin_C"/>
    <property type="match status" value="1"/>
</dbReference>
<dbReference type="PANTHER" id="PTHR11792:SF18">
    <property type="entry name" value="FI20035P1"/>
    <property type="match status" value="1"/>
</dbReference>
<dbReference type="GO" id="GO:0005737">
    <property type="term" value="C:cytoplasm"/>
    <property type="evidence" value="ECO:0007669"/>
    <property type="project" value="TreeGrafter"/>
</dbReference>